<evidence type="ECO:0000256" key="4">
    <source>
        <dbReference type="ARBA" id="ARBA00009769"/>
    </source>
</evidence>
<keyword evidence="13" id="KW-0511">Multifunctional enzyme</keyword>
<dbReference type="Gene3D" id="3.20.20.70">
    <property type="entry name" value="Aldolase class I"/>
    <property type="match status" value="1"/>
</dbReference>
<feature type="binding site" evidence="15">
    <location>
        <position position="296"/>
    </location>
    <ligand>
        <name>substrate</name>
    </ligand>
</feature>
<comment type="pathway">
    <text evidence="2">Pyrimidine metabolism; UMP biosynthesis via de novo pathway; UMP from orotate: step 1/2.</text>
</comment>
<evidence type="ECO:0000259" key="16">
    <source>
        <dbReference type="SMART" id="SM00934"/>
    </source>
</evidence>
<dbReference type="UniPathway" id="UPA00070">
    <property type="reaction ID" value="UER00119"/>
</dbReference>
<keyword evidence="18" id="KW-1185">Reference proteome</keyword>
<reference evidence="17 18" key="1">
    <citation type="submission" date="2017-03" db="EMBL/GenBank/DDBJ databases">
        <title>WGS assembly of Porphyra umbilicalis.</title>
        <authorList>
            <person name="Brawley S.H."/>
            <person name="Blouin N.A."/>
            <person name="Ficko-Blean E."/>
            <person name="Wheeler G.L."/>
            <person name="Lohr M."/>
            <person name="Goodson H.V."/>
            <person name="Jenkins J.W."/>
            <person name="Blaby-Haas C.E."/>
            <person name="Helliwell K.E."/>
            <person name="Chan C."/>
            <person name="Marriage T."/>
            <person name="Bhattacharya D."/>
            <person name="Klein A.S."/>
            <person name="Badis Y."/>
            <person name="Brodie J."/>
            <person name="Cao Y."/>
            <person name="Collen J."/>
            <person name="Dittami S.M."/>
            <person name="Gachon C.M."/>
            <person name="Green B.R."/>
            <person name="Karpowicz S."/>
            <person name="Kim J.W."/>
            <person name="Kudahl U."/>
            <person name="Lin S."/>
            <person name="Michel G."/>
            <person name="Mittag M."/>
            <person name="Olson B.J."/>
            <person name="Pangilinan J."/>
            <person name="Peng Y."/>
            <person name="Qiu H."/>
            <person name="Shu S."/>
            <person name="Singer J.T."/>
            <person name="Smith A.G."/>
            <person name="Sprecher B.N."/>
            <person name="Wagner V."/>
            <person name="Wang W."/>
            <person name="Wang Z.-Y."/>
            <person name="Yan J."/>
            <person name="Yarish C."/>
            <person name="Zoeuner-Riek S."/>
            <person name="Zhuang Y."/>
            <person name="Zou Y."/>
            <person name="Lindquist E.A."/>
            <person name="Grimwood J."/>
            <person name="Barry K."/>
            <person name="Rokhsar D.S."/>
            <person name="Schmutz J."/>
            <person name="Stiller J.W."/>
            <person name="Grossman A.R."/>
            <person name="Prochnik S.E."/>
        </authorList>
    </citation>
    <scope>NUCLEOTIDE SEQUENCE [LARGE SCALE GENOMIC DNA]</scope>
    <source>
        <strain evidence="17">4086291</strain>
    </source>
</reference>
<evidence type="ECO:0000256" key="6">
    <source>
        <dbReference type="ARBA" id="ARBA00012321"/>
    </source>
</evidence>
<dbReference type="NCBIfam" id="TIGR00336">
    <property type="entry name" value="pyrE"/>
    <property type="match status" value="1"/>
</dbReference>
<dbReference type="CDD" id="cd06223">
    <property type="entry name" value="PRTases_typeI"/>
    <property type="match status" value="1"/>
</dbReference>
<evidence type="ECO:0000256" key="12">
    <source>
        <dbReference type="ARBA" id="ARBA00023239"/>
    </source>
</evidence>
<dbReference type="GO" id="GO:0006207">
    <property type="term" value="P:'de novo' pyrimidine nucleobase biosynthetic process"/>
    <property type="evidence" value="ECO:0007669"/>
    <property type="project" value="InterPro"/>
</dbReference>
<evidence type="ECO:0000256" key="15">
    <source>
        <dbReference type="PIRSR" id="PIRSR614732-2"/>
    </source>
</evidence>
<comment type="pathway">
    <text evidence="1">Pyrimidine metabolism; UMP biosynthesis via de novo pathway; UMP from orotate: step 2/2.</text>
</comment>
<dbReference type="GO" id="GO:0004588">
    <property type="term" value="F:orotate phosphoribosyltransferase activity"/>
    <property type="evidence" value="ECO:0007669"/>
    <property type="project" value="UniProtKB-EC"/>
</dbReference>
<dbReference type="EC" id="4.1.1.23" evidence="6"/>
<evidence type="ECO:0000256" key="8">
    <source>
        <dbReference type="ARBA" id="ARBA00022676"/>
    </source>
</evidence>
<dbReference type="InterPro" id="IPR004467">
    <property type="entry name" value="Or_phspho_trans_dom"/>
</dbReference>
<evidence type="ECO:0000256" key="11">
    <source>
        <dbReference type="ARBA" id="ARBA00022975"/>
    </source>
</evidence>
<dbReference type="OrthoDB" id="10263753at2759"/>
<dbReference type="Pfam" id="PF00215">
    <property type="entry name" value="OMPdecase"/>
    <property type="match status" value="1"/>
</dbReference>
<dbReference type="EC" id="2.4.2.10" evidence="5"/>
<dbReference type="Pfam" id="PF00156">
    <property type="entry name" value="Pribosyltran"/>
    <property type="match status" value="1"/>
</dbReference>
<dbReference type="SMART" id="SM00934">
    <property type="entry name" value="OMPdecase"/>
    <property type="match status" value="1"/>
</dbReference>
<dbReference type="EMBL" id="KV919480">
    <property type="protein sequence ID" value="OSX69592.1"/>
    <property type="molecule type" value="Genomic_DNA"/>
</dbReference>
<dbReference type="Gene3D" id="3.40.50.2020">
    <property type="match status" value="1"/>
</dbReference>
<feature type="active site" description="For OMPdecase activity" evidence="14">
    <location>
        <position position="327"/>
    </location>
</feature>
<keyword evidence="8" id="KW-0328">Glycosyltransferase</keyword>
<feature type="active site" description="For OMPdecase activity" evidence="14">
    <location>
        <position position="332"/>
    </location>
</feature>
<dbReference type="InterPro" id="IPR011060">
    <property type="entry name" value="RibuloseP-bd_barrel"/>
</dbReference>
<feature type="non-terminal residue" evidence="17">
    <location>
        <position position="438"/>
    </location>
</feature>
<comment type="similarity">
    <text evidence="3">In the N-terminal section; belongs to the purine/pyrimidine phosphoribosyltransferase family.</text>
</comment>
<organism evidence="17 18">
    <name type="scientific">Porphyra umbilicalis</name>
    <name type="common">Purple laver</name>
    <name type="synonym">Red alga</name>
    <dbReference type="NCBI Taxonomy" id="2786"/>
    <lineage>
        <taxon>Eukaryota</taxon>
        <taxon>Rhodophyta</taxon>
        <taxon>Bangiophyceae</taxon>
        <taxon>Bangiales</taxon>
        <taxon>Bangiaceae</taxon>
        <taxon>Porphyra</taxon>
    </lineage>
</organism>
<keyword evidence="11" id="KW-0665">Pyrimidine biosynthesis</keyword>
<dbReference type="PROSITE" id="PS00156">
    <property type="entry name" value="OMPDECASE"/>
    <property type="match status" value="1"/>
</dbReference>
<dbReference type="PANTHER" id="PTHR19278:SF9">
    <property type="entry name" value="URIDINE 5'-MONOPHOSPHATE SYNTHASE"/>
    <property type="match status" value="1"/>
</dbReference>
<feature type="active site" description="For OMPdecase activity" evidence="14">
    <location>
        <position position="329"/>
    </location>
</feature>
<dbReference type="InterPro" id="IPR023031">
    <property type="entry name" value="OPRT"/>
</dbReference>
<dbReference type="InterPro" id="IPR018089">
    <property type="entry name" value="OMPdecase_AS"/>
</dbReference>
<proteinExistence type="inferred from homology"/>
<dbReference type="InterPro" id="IPR014732">
    <property type="entry name" value="OMPdecase"/>
</dbReference>
<dbReference type="HAMAP" id="MF_01208">
    <property type="entry name" value="PyrE"/>
    <property type="match status" value="1"/>
</dbReference>
<evidence type="ECO:0000256" key="10">
    <source>
        <dbReference type="ARBA" id="ARBA00022793"/>
    </source>
</evidence>
<evidence type="ECO:0000256" key="14">
    <source>
        <dbReference type="PIRSR" id="PIRSR614732-1"/>
    </source>
</evidence>
<dbReference type="SUPFAM" id="SSF53271">
    <property type="entry name" value="PRTase-like"/>
    <property type="match status" value="1"/>
</dbReference>
<evidence type="ECO:0000256" key="13">
    <source>
        <dbReference type="ARBA" id="ARBA00023268"/>
    </source>
</evidence>
<evidence type="ECO:0000313" key="18">
    <source>
        <dbReference type="Proteomes" id="UP000218209"/>
    </source>
</evidence>
<gene>
    <name evidence="17" type="ORF">BU14_1366s0003</name>
</gene>
<keyword evidence="12" id="KW-0456">Lyase</keyword>
<protein>
    <recommendedName>
        <fullName evidence="7">Uridine 5'-monophosphate synthase</fullName>
        <ecNumber evidence="5">2.4.2.10</ecNumber>
        <ecNumber evidence="6">4.1.1.23</ecNumber>
    </recommendedName>
</protein>
<dbReference type="PANTHER" id="PTHR19278">
    <property type="entry name" value="OROTATE PHOSPHORIBOSYLTRANSFERASE"/>
    <property type="match status" value="1"/>
</dbReference>
<dbReference type="InterPro" id="IPR001754">
    <property type="entry name" value="OMPdeCOase_dom"/>
</dbReference>
<dbReference type="InterPro" id="IPR029057">
    <property type="entry name" value="PRTase-like"/>
</dbReference>
<dbReference type="AlphaFoldDB" id="A0A1X6NM04"/>
<evidence type="ECO:0000256" key="2">
    <source>
        <dbReference type="ARBA" id="ARBA00004889"/>
    </source>
</evidence>
<dbReference type="SUPFAM" id="SSF51366">
    <property type="entry name" value="Ribulose-phoshate binding barrel"/>
    <property type="match status" value="1"/>
</dbReference>
<evidence type="ECO:0000256" key="1">
    <source>
        <dbReference type="ARBA" id="ARBA00004861"/>
    </source>
</evidence>
<evidence type="ECO:0000256" key="7">
    <source>
        <dbReference type="ARBA" id="ARBA00015047"/>
    </source>
</evidence>
<dbReference type="GO" id="GO:0044205">
    <property type="term" value="P:'de novo' UMP biosynthetic process"/>
    <property type="evidence" value="ECO:0007669"/>
    <property type="project" value="UniProtKB-UniPathway"/>
</dbReference>
<comment type="similarity">
    <text evidence="4">In the C-terminal section; belongs to the OMP decarboxylase family.</text>
</comment>
<accession>A0A1X6NM04</accession>
<feature type="binding site" evidence="15">
    <location>
        <position position="389"/>
    </location>
    <ligand>
        <name>substrate</name>
    </ligand>
</feature>
<sequence length="438" mass="44301">MADTSPPLSPAHRALVLQLADVGAIKFGSFTLKSGIQSPLYIDLRVTVSYPPLLSLIASTLLASLPPSVSYEAMCGVPYTALPFATAMSLSTGVPMLMRRKEVKAYGTKKSIEGAIKPGGTVLVVEDLVTSGGSVMETVQPLRDQGCVVTDVAVLLDRQQGAVARLAADGVAVHAALGVGQVLDVLVAEAKVDPAVAADVRAFLAANQVGTAPAATAAPAAPAAPAEAAASAAAATTPTAKTYTDRAAGVANPVGAKLLRLMDTKRTNLSVAADVTTAAELLRLAAAVGPHVAVLKTHADTVTDWTDETAAALRLLADEHEFLVFEDRKFADIGNTVVAQAAGGVHRIVSWADIVNAHAVPGPGILSGLRVAVEAGGRPVGVLVLAQMSSAGNLATALPGYTPAAVAMAVAEPDLVFGFISMEGGLGGDGCVCMTPGV</sequence>
<dbReference type="Proteomes" id="UP000218209">
    <property type="component" value="Unassembled WGS sequence"/>
</dbReference>
<feature type="binding site" evidence="15">
    <location>
        <position position="274"/>
    </location>
    <ligand>
        <name>substrate</name>
    </ligand>
</feature>
<evidence type="ECO:0000313" key="17">
    <source>
        <dbReference type="EMBL" id="OSX69592.1"/>
    </source>
</evidence>
<dbReference type="InterPro" id="IPR000836">
    <property type="entry name" value="PRTase_dom"/>
</dbReference>
<dbReference type="GO" id="GO:0004590">
    <property type="term" value="F:orotidine-5'-phosphate decarboxylase activity"/>
    <property type="evidence" value="ECO:0007669"/>
    <property type="project" value="UniProtKB-EC"/>
</dbReference>
<evidence type="ECO:0000256" key="9">
    <source>
        <dbReference type="ARBA" id="ARBA00022679"/>
    </source>
</evidence>
<dbReference type="InterPro" id="IPR013785">
    <property type="entry name" value="Aldolase_TIM"/>
</dbReference>
<evidence type="ECO:0000256" key="5">
    <source>
        <dbReference type="ARBA" id="ARBA00011971"/>
    </source>
</evidence>
<keyword evidence="10" id="KW-0210">Decarboxylase</keyword>
<dbReference type="NCBIfam" id="TIGR01740">
    <property type="entry name" value="pyrF"/>
    <property type="match status" value="1"/>
</dbReference>
<name>A0A1X6NM04_PORUM</name>
<feature type="domain" description="Orotidine 5'-phosphate decarboxylase" evidence="16">
    <location>
        <begin position="268"/>
        <end position="438"/>
    </location>
</feature>
<evidence type="ECO:0000256" key="3">
    <source>
        <dbReference type="ARBA" id="ARBA00006221"/>
    </source>
</evidence>
<dbReference type="FunFam" id="3.40.50.2020:FF:000025">
    <property type="entry name" value="Uridine monophosphate synthetase"/>
    <property type="match status" value="1"/>
</dbReference>
<keyword evidence="9" id="KW-0808">Transferase</keyword>